<name>A0ABP4DFP7_9ACTN</name>
<sequence length="185" mass="20289">MSAGRDGSGATRSSEPRSRRGEGLPDRPPKDVTARRKSGRCPFHHSPADGYWGRRRTGRDEVLTGRHRTATRIGPRPPRPSIRGEGAPLPQRPQDVAPHQSGIGEREDRPFRAENDAEEVGGRRRQRRTTGVPPQPGSAGRIDALEIPVIDASAPFQPNDPRSREALFHLATVTMSLKGPQLPAR</sequence>
<protein>
    <submittedName>
        <fullName evidence="2">Uncharacterized protein</fullName>
    </submittedName>
</protein>
<organism evidence="2 3">
    <name type="scientific">Streptomyces thermogriseus</name>
    <dbReference type="NCBI Taxonomy" id="75292"/>
    <lineage>
        <taxon>Bacteria</taxon>
        <taxon>Bacillati</taxon>
        <taxon>Actinomycetota</taxon>
        <taxon>Actinomycetes</taxon>
        <taxon>Kitasatosporales</taxon>
        <taxon>Streptomycetaceae</taxon>
        <taxon>Streptomyces</taxon>
    </lineage>
</organism>
<evidence type="ECO:0000313" key="2">
    <source>
        <dbReference type="EMBL" id="GAA1008849.1"/>
    </source>
</evidence>
<dbReference type="EMBL" id="BAAAHU010000019">
    <property type="protein sequence ID" value="GAA1008849.1"/>
    <property type="molecule type" value="Genomic_DNA"/>
</dbReference>
<evidence type="ECO:0000313" key="3">
    <source>
        <dbReference type="Proteomes" id="UP001501072"/>
    </source>
</evidence>
<evidence type="ECO:0000256" key="1">
    <source>
        <dbReference type="SAM" id="MobiDB-lite"/>
    </source>
</evidence>
<accession>A0ABP4DFP7</accession>
<reference evidence="3" key="1">
    <citation type="journal article" date="2019" name="Int. J. Syst. Evol. Microbiol.">
        <title>The Global Catalogue of Microorganisms (GCM) 10K type strain sequencing project: providing services to taxonomists for standard genome sequencing and annotation.</title>
        <authorList>
            <consortium name="The Broad Institute Genomics Platform"/>
            <consortium name="The Broad Institute Genome Sequencing Center for Infectious Disease"/>
            <person name="Wu L."/>
            <person name="Ma J."/>
        </authorList>
    </citation>
    <scope>NUCLEOTIDE SEQUENCE [LARGE SCALE GENOMIC DNA]</scope>
    <source>
        <strain evidence="3">JCM 11269</strain>
    </source>
</reference>
<feature type="compositionally biased region" description="Basic and acidic residues" evidence="1">
    <location>
        <begin position="104"/>
        <end position="115"/>
    </location>
</feature>
<comment type="caution">
    <text evidence="2">The sequence shown here is derived from an EMBL/GenBank/DDBJ whole genome shotgun (WGS) entry which is preliminary data.</text>
</comment>
<feature type="region of interest" description="Disordered" evidence="1">
    <location>
        <begin position="1"/>
        <end position="142"/>
    </location>
</feature>
<gene>
    <name evidence="2" type="ORF">GCM10009564_22450</name>
</gene>
<feature type="compositionally biased region" description="Basic and acidic residues" evidence="1">
    <location>
        <begin position="14"/>
        <end position="34"/>
    </location>
</feature>
<keyword evidence="3" id="KW-1185">Reference proteome</keyword>
<dbReference type="Proteomes" id="UP001501072">
    <property type="component" value="Unassembled WGS sequence"/>
</dbReference>
<proteinExistence type="predicted"/>